<evidence type="ECO:0000313" key="2">
    <source>
        <dbReference type="EMBL" id="MBB3066446.1"/>
    </source>
</evidence>
<feature type="domain" description="(S)-ureidoglycine aminohydrolase cupin" evidence="1">
    <location>
        <begin position="41"/>
        <end position="113"/>
    </location>
</feature>
<sequence length="117" mass="13340">MSIANIMVYGQKLPAVEESRPDATKIIAGDPLQRTWNYYESSDGKLYSGIWEAEPGTWRINYDEAEYCIILEGQSRLTDEHGAVLELRPGSAIFIPPGFKGTWEVVTRTRKHYVIYL</sequence>
<dbReference type="PANTHER" id="PTHR40943">
    <property type="entry name" value="CYTOPLASMIC PROTEIN-RELATED"/>
    <property type="match status" value="1"/>
</dbReference>
<keyword evidence="3" id="KW-1185">Reference proteome</keyword>
<name>A0A839SY37_9PROT</name>
<organism evidence="2 3">
    <name type="scientific">Limibacillus halophilus</name>
    <dbReference type="NCBI Taxonomy" id="1579333"/>
    <lineage>
        <taxon>Bacteria</taxon>
        <taxon>Pseudomonadati</taxon>
        <taxon>Pseudomonadota</taxon>
        <taxon>Alphaproteobacteria</taxon>
        <taxon>Rhodospirillales</taxon>
        <taxon>Rhodovibrionaceae</taxon>
        <taxon>Limibacillus</taxon>
    </lineage>
</organism>
<protein>
    <recommendedName>
        <fullName evidence="1">(S)-ureidoglycine aminohydrolase cupin domain-containing protein</fullName>
    </recommendedName>
</protein>
<dbReference type="SUPFAM" id="SSF51182">
    <property type="entry name" value="RmlC-like cupins"/>
    <property type="match status" value="1"/>
</dbReference>
<dbReference type="EMBL" id="JACHXA010000008">
    <property type="protein sequence ID" value="MBB3066446.1"/>
    <property type="molecule type" value="Genomic_DNA"/>
</dbReference>
<dbReference type="InterPro" id="IPR011051">
    <property type="entry name" value="RmlC_Cupin_sf"/>
</dbReference>
<accession>A0A839SY37</accession>
<dbReference type="Gene3D" id="2.60.120.10">
    <property type="entry name" value="Jelly Rolls"/>
    <property type="match status" value="1"/>
</dbReference>
<comment type="caution">
    <text evidence="2">The sequence shown here is derived from an EMBL/GenBank/DDBJ whole genome shotgun (WGS) entry which is preliminary data.</text>
</comment>
<dbReference type="Pfam" id="PF05899">
    <property type="entry name" value="Cupin_3"/>
    <property type="match status" value="1"/>
</dbReference>
<dbReference type="InterPro" id="IPR014710">
    <property type="entry name" value="RmlC-like_jellyroll"/>
</dbReference>
<gene>
    <name evidence="2" type="ORF">FHR98_002752</name>
</gene>
<reference evidence="2 3" key="1">
    <citation type="submission" date="2020-08" db="EMBL/GenBank/DDBJ databases">
        <title>Genomic Encyclopedia of Type Strains, Phase III (KMG-III): the genomes of soil and plant-associated and newly described type strains.</title>
        <authorList>
            <person name="Whitman W."/>
        </authorList>
    </citation>
    <scope>NUCLEOTIDE SEQUENCE [LARGE SCALE GENOMIC DNA]</scope>
    <source>
        <strain evidence="2 3">CECT 8803</strain>
    </source>
</reference>
<dbReference type="CDD" id="cd02227">
    <property type="entry name" value="cupin_TM1112-like"/>
    <property type="match status" value="1"/>
</dbReference>
<evidence type="ECO:0000313" key="3">
    <source>
        <dbReference type="Proteomes" id="UP000581135"/>
    </source>
</evidence>
<dbReference type="PANTHER" id="PTHR40943:SF2">
    <property type="entry name" value="(S)-UREIDOGLYCINE AMINOHYDROLASE CUPIN DOMAIN-CONTAINING PROTEIN"/>
    <property type="match status" value="1"/>
</dbReference>
<dbReference type="RefSeq" id="WP_246377842.1">
    <property type="nucleotide sequence ID" value="NZ_JACHXA010000008.1"/>
</dbReference>
<dbReference type="InterPro" id="IPR008579">
    <property type="entry name" value="UGlyAH_Cupin_dom"/>
</dbReference>
<dbReference type="AlphaFoldDB" id="A0A839SY37"/>
<proteinExistence type="predicted"/>
<evidence type="ECO:0000259" key="1">
    <source>
        <dbReference type="Pfam" id="PF05899"/>
    </source>
</evidence>
<dbReference type="Proteomes" id="UP000581135">
    <property type="component" value="Unassembled WGS sequence"/>
</dbReference>